<dbReference type="EMBL" id="CAJVPV010001605">
    <property type="protein sequence ID" value="CAG8502608.1"/>
    <property type="molecule type" value="Genomic_DNA"/>
</dbReference>
<dbReference type="Pfam" id="PF01248">
    <property type="entry name" value="Ribosomal_L7Ae"/>
    <property type="match status" value="1"/>
</dbReference>
<dbReference type="InterPro" id="IPR028994">
    <property type="entry name" value="Integrin_alpha_N"/>
</dbReference>
<comment type="caution">
    <text evidence="4">The sequence shown here is derived from an EMBL/GenBank/DDBJ whole genome shotgun (WGS) entry which is preliminary data.</text>
</comment>
<evidence type="ECO:0000259" key="3">
    <source>
        <dbReference type="Pfam" id="PF01248"/>
    </source>
</evidence>
<dbReference type="PROSITE" id="PS01082">
    <property type="entry name" value="RIBOSOMAL_L7AE"/>
    <property type="match status" value="1"/>
</dbReference>
<dbReference type="PANTHER" id="PTHR15435">
    <property type="entry name" value="KICSTOR COMPLEX PROTEIN KAPTIN"/>
    <property type="match status" value="1"/>
</dbReference>
<reference evidence="4" key="1">
    <citation type="submission" date="2021-06" db="EMBL/GenBank/DDBJ databases">
        <authorList>
            <person name="Kallberg Y."/>
            <person name="Tangrot J."/>
            <person name="Rosling A."/>
        </authorList>
    </citation>
    <scope>NUCLEOTIDE SEQUENCE</scope>
    <source>
        <strain evidence="4">CL551</strain>
    </source>
</reference>
<comment type="similarity">
    <text evidence="1">Belongs to the eukaryotic ribosomal protein eL8 family.</text>
</comment>
<protein>
    <submittedName>
        <fullName evidence="4">2575_t:CDS:1</fullName>
    </submittedName>
</protein>
<gene>
    <name evidence="4" type="ORF">AMORRO_LOCUS3327</name>
</gene>
<evidence type="ECO:0000313" key="5">
    <source>
        <dbReference type="Proteomes" id="UP000789342"/>
    </source>
</evidence>
<dbReference type="Gene3D" id="3.30.1330.30">
    <property type="match status" value="1"/>
</dbReference>
<accession>A0A9N8ZPJ3</accession>
<dbReference type="GO" id="GO:1990904">
    <property type="term" value="C:ribonucleoprotein complex"/>
    <property type="evidence" value="ECO:0007669"/>
    <property type="project" value="InterPro"/>
</dbReference>
<dbReference type="InterPro" id="IPR029064">
    <property type="entry name" value="Ribosomal_eL30-like_sf"/>
</dbReference>
<evidence type="ECO:0000313" key="4">
    <source>
        <dbReference type="EMBL" id="CAG8502608.1"/>
    </source>
</evidence>
<dbReference type="PANTHER" id="PTHR15435:SF2">
    <property type="entry name" value="KICSTOR COMPLEX PROTEIN KAPTIN"/>
    <property type="match status" value="1"/>
</dbReference>
<evidence type="ECO:0000256" key="1">
    <source>
        <dbReference type="ARBA" id="ARBA00007337"/>
    </source>
</evidence>
<sequence length="640" mass="72654">MKPQYTESHFARFTSWERTNIYGLSVFETKMMSGLPISLKFPSGLINNKEAVAFNDPEQSDEQKIYKHLFVSSFYSVICFVSALGYWSTIELPLDRNIGEIVSIDAFSSIRSELVFALTAIYQGQDGESVHTLRIYSSDDRPSTTCMEKATFNITEKRLFDLHFTPMQLSHTKIKVDGEIRVGILLCGTDEAVHLYLENNTPLGWEEQSIQDYFPLFASLKANILSLEIKEINDLKILAAGCQNGMLYMSIMKLNSETGEYEQFEEHSSVALFSPITSVLVFSSSTSKINPGGIHMLVTCAVEQAIVYRNIDKHSLTYPMYLEECTKYDSVLCSHVMDVDWDGKNEIIVGTYGRELLIYKQITNEDPNDPISFELLFQKSFSYPIYRITGIDLNQDGIEELIVVTQYGTHILQPNLDAAKEELLLALKNLELLRQERKAISDVSPVVTFSITCLLPDLAPVISADKFDKLNTNCTYNNQLCSRKIAVTEPKMQTDQKDEKEKKQLERSQCPMVVEYDLLSIDKSCYPCAASVFEEYLFKVIRASSKAKHTIHGIKEVNRSLPCDATPLTLIQHLPSLCKSNQIPYVYVKSKSDLGFACKARRPTAALMIIPDDNNNNETYAYKSRYNKIINKLKSYFHNS</sequence>
<feature type="domain" description="Ribosomal protein eL8/eL30/eS12/Gadd45" evidence="3">
    <location>
        <begin position="564"/>
        <end position="614"/>
    </location>
</feature>
<dbReference type="AlphaFoldDB" id="A0A9N8ZPJ3"/>
<keyword evidence="2" id="KW-0812">Transmembrane</keyword>
<dbReference type="GO" id="GO:0051015">
    <property type="term" value="F:actin filament binding"/>
    <property type="evidence" value="ECO:0007669"/>
    <property type="project" value="TreeGrafter"/>
</dbReference>
<dbReference type="GO" id="GO:0034198">
    <property type="term" value="P:cellular response to amino acid starvation"/>
    <property type="evidence" value="ECO:0007669"/>
    <property type="project" value="TreeGrafter"/>
</dbReference>
<keyword evidence="2" id="KW-1133">Transmembrane helix</keyword>
<keyword evidence="2" id="KW-0472">Membrane</keyword>
<dbReference type="SUPFAM" id="SSF55315">
    <property type="entry name" value="L30e-like"/>
    <property type="match status" value="1"/>
</dbReference>
<dbReference type="InterPro" id="IPR029982">
    <property type="entry name" value="Kptn"/>
</dbReference>
<dbReference type="InterPro" id="IPR004038">
    <property type="entry name" value="Ribosomal_eL8/eL30/eS12/Gad45"/>
</dbReference>
<keyword evidence="5" id="KW-1185">Reference proteome</keyword>
<dbReference type="GO" id="GO:1904262">
    <property type="term" value="P:negative regulation of TORC1 signaling"/>
    <property type="evidence" value="ECO:0007669"/>
    <property type="project" value="TreeGrafter"/>
</dbReference>
<dbReference type="GO" id="GO:0007015">
    <property type="term" value="P:actin filament organization"/>
    <property type="evidence" value="ECO:0007669"/>
    <property type="project" value="InterPro"/>
</dbReference>
<dbReference type="SUPFAM" id="SSF69318">
    <property type="entry name" value="Integrin alpha N-terminal domain"/>
    <property type="match status" value="1"/>
</dbReference>
<evidence type="ECO:0000256" key="2">
    <source>
        <dbReference type="SAM" id="Phobius"/>
    </source>
</evidence>
<dbReference type="GO" id="GO:0042254">
    <property type="term" value="P:ribosome biogenesis"/>
    <property type="evidence" value="ECO:0007669"/>
    <property type="project" value="InterPro"/>
</dbReference>
<name>A0A9N8ZPJ3_9GLOM</name>
<dbReference type="GO" id="GO:0015629">
    <property type="term" value="C:actin cytoskeleton"/>
    <property type="evidence" value="ECO:0007669"/>
    <property type="project" value="InterPro"/>
</dbReference>
<proteinExistence type="inferred from homology"/>
<dbReference type="Proteomes" id="UP000789342">
    <property type="component" value="Unassembled WGS sequence"/>
</dbReference>
<dbReference type="InterPro" id="IPR004037">
    <property type="entry name" value="Ribosomal_eL8-like_CS"/>
</dbReference>
<feature type="transmembrane region" description="Helical" evidence="2">
    <location>
        <begin position="69"/>
        <end position="87"/>
    </location>
</feature>
<dbReference type="OrthoDB" id="10267127at2759"/>
<organism evidence="4 5">
    <name type="scientific">Acaulospora morrowiae</name>
    <dbReference type="NCBI Taxonomy" id="94023"/>
    <lineage>
        <taxon>Eukaryota</taxon>
        <taxon>Fungi</taxon>
        <taxon>Fungi incertae sedis</taxon>
        <taxon>Mucoromycota</taxon>
        <taxon>Glomeromycotina</taxon>
        <taxon>Glomeromycetes</taxon>
        <taxon>Diversisporales</taxon>
        <taxon>Acaulosporaceae</taxon>
        <taxon>Acaulospora</taxon>
    </lineage>
</organism>